<evidence type="ECO:0000256" key="1">
    <source>
        <dbReference type="SAM" id="MobiDB-lite"/>
    </source>
</evidence>
<organism evidence="2 3">
    <name type="scientific">Panicum virgatum</name>
    <name type="common">Blackwell switchgrass</name>
    <dbReference type="NCBI Taxonomy" id="38727"/>
    <lineage>
        <taxon>Eukaryota</taxon>
        <taxon>Viridiplantae</taxon>
        <taxon>Streptophyta</taxon>
        <taxon>Embryophyta</taxon>
        <taxon>Tracheophyta</taxon>
        <taxon>Spermatophyta</taxon>
        <taxon>Magnoliopsida</taxon>
        <taxon>Liliopsida</taxon>
        <taxon>Poales</taxon>
        <taxon>Poaceae</taxon>
        <taxon>PACMAD clade</taxon>
        <taxon>Panicoideae</taxon>
        <taxon>Panicodae</taxon>
        <taxon>Paniceae</taxon>
        <taxon>Panicinae</taxon>
        <taxon>Panicum</taxon>
        <taxon>Panicum sect. Hiantes</taxon>
    </lineage>
</organism>
<gene>
    <name evidence="2" type="ORF">PVAP13_3NG218281</name>
</gene>
<dbReference type="EMBL" id="CM029042">
    <property type="protein sequence ID" value="KAG2616517.1"/>
    <property type="molecule type" value="Genomic_DNA"/>
</dbReference>
<accession>A0A8T0U2I3</accession>
<comment type="caution">
    <text evidence="2">The sequence shown here is derived from an EMBL/GenBank/DDBJ whole genome shotgun (WGS) entry which is preliminary data.</text>
</comment>
<dbReference type="AlphaFoldDB" id="A0A8T0U2I3"/>
<proteinExistence type="predicted"/>
<feature type="region of interest" description="Disordered" evidence="1">
    <location>
        <begin position="21"/>
        <end position="41"/>
    </location>
</feature>
<sequence length="101" mass="11410">MRWSDHMPPRRCSTIAKVQRSNLDTSPDQAQPKYPTTMAASFHARPPAGSYLRRRDSPSSFRVSCLQAPVSVRHRWSAPRATREYEWGSFCTEDGGGWLAG</sequence>
<evidence type="ECO:0000313" key="2">
    <source>
        <dbReference type="EMBL" id="KAG2616517.1"/>
    </source>
</evidence>
<evidence type="ECO:0000313" key="3">
    <source>
        <dbReference type="Proteomes" id="UP000823388"/>
    </source>
</evidence>
<keyword evidence="3" id="KW-1185">Reference proteome</keyword>
<protein>
    <submittedName>
        <fullName evidence="2">Uncharacterized protein</fullName>
    </submittedName>
</protein>
<dbReference type="Proteomes" id="UP000823388">
    <property type="component" value="Chromosome 3N"/>
</dbReference>
<name>A0A8T0U2I3_PANVG</name>
<reference evidence="2" key="1">
    <citation type="submission" date="2020-05" db="EMBL/GenBank/DDBJ databases">
        <title>WGS assembly of Panicum virgatum.</title>
        <authorList>
            <person name="Lovell J.T."/>
            <person name="Jenkins J."/>
            <person name="Shu S."/>
            <person name="Juenger T.E."/>
            <person name="Schmutz J."/>
        </authorList>
    </citation>
    <scope>NUCLEOTIDE SEQUENCE</scope>
    <source>
        <strain evidence="2">AP13</strain>
    </source>
</reference>